<dbReference type="Proteomes" id="UP000271098">
    <property type="component" value="Unassembled WGS sequence"/>
</dbReference>
<name>A0A3P7MWB3_9BILA</name>
<accession>A0A3P7MWB3</accession>
<keyword evidence="1" id="KW-0175">Coiled coil</keyword>
<evidence type="ECO:0000313" key="2">
    <source>
        <dbReference type="EMBL" id="VDN34075.1"/>
    </source>
</evidence>
<keyword evidence="3" id="KW-1185">Reference proteome</keyword>
<organism evidence="2 3">
    <name type="scientific">Gongylonema pulchrum</name>
    <dbReference type="NCBI Taxonomy" id="637853"/>
    <lineage>
        <taxon>Eukaryota</taxon>
        <taxon>Metazoa</taxon>
        <taxon>Ecdysozoa</taxon>
        <taxon>Nematoda</taxon>
        <taxon>Chromadorea</taxon>
        <taxon>Rhabditida</taxon>
        <taxon>Spirurina</taxon>
        <taxon>Spiruromorpha</taxon>
        <taxon>Spiruroidea</taxon>
        <taxon>Gongylonematidae</taxon>
        <taxon>Gongylonema</taxon>
    </lineage>
</organism>
<dbReference type="OrthoDB" id="5868102at2759"/>
<feature type="coiled-coil region" evidence="1">
    <location>
        <begin position="5"/>
        <end position="43"/>
    </location>
</feature>
<evidence type="ECO:0000256" key="1">
    <source>
        <dbReference type="SAM" id="Coils"/>
    </source>
</evidence>
<dbReference type="AlphaFoldDB" id="A0A3P7MWB3"/>
<reference evidence="2 3" key="1">
    <citation type="submission" date="2018-11" db="EMBL/GenBank/DDBJ databases">
        <authorList>
            <consortium name="Pathogen Informatics"/>
        </authorList>
    </citation>
    <scope>NUCLEOTIDE SEQUENCE [LARGE SCALE GENOMIC DNA]</scope>
</reference>
<dbReference type="EMBL" id="UYRT01088732">
    <property type="protein sequence ID" value="VDN34075.1"/>
    <property type="molecule type" value="Genomic_DNA"/>
</dbReference>
<proteinExistence type="predicted"/>
<evidence type="ECO:0000313" key="3">
    <source>
        <dbReference type="Proteomes" id="UP000271098"/>
    </source>
</evidence>
<sequence>MDSQLDHLNQYMDKVEERIKAHNEKLMITLRQQKEEREKKRRSFHEENPKVFSHLLWKFVLASTCNSEKHNPNVTYLVKAKLFCPEFG</sequence>
<protein>
    <submittedName>
        <fullName evidence="2">Uncharacterized protein</fullName>
    </submittedName>
</protein>
<gene>
    <name evidence="2" type="ORF">GPUH_LOCUS19557</name>
</gene>